<dbReference type="FunFam" id="1.25.40.1030:FF:000008">
    <property type="entry name" value="Protein transport protein sec16"/>
    <property type="match status" value="1"/>
</dbReference>
<feature type="region of interest" description="Disordered" evidence="11">
    <location>
        <begin position="557"/>
        <end position="907"/>
    </location>
</feature>
<feature type="compositionally biased region" description="Pro residues" evidence="11">
    <location>
        <begin position="587"/>
        <end position="596"/>
    </location>
</feature>
<dbReference type="VEuPathDB" id="FungiDB:ASPZODRAFT_145778"/>
<keyword evidence="4 10" id="KW-0256">Endoplasmic reticulum</keyword>
<feature type="region of interest" description="Disordered" evidence="11">
    <location>
        <begin position="469"/>
        <end position="537"/>
    </location>
</feature>
<comment type="function">
    <text evidence="9 10">Involved in the initiation of assembly of the COPII coat required for the formation of transport vesicles from the endoplasmic reticulum (ER) and the selection of cargo molecules. Also involved in autophagy.</text>
</comment>
<dbReference type="Pfam" id="PF12931">
    <property type="entry name" value="TPR_Sec16"/>
    <property type="match status" value="1"/>
</dbReference>
<feature type="region of interest" description="Disordered" evidence="11">
    <location>
        <begin position="1411"/>
        <end position="1714"/>
    </location>
</feature>
<feature type="compositionally biased region" description="Basic and acidic residues" evidence="11">
    <location>
        <begin position="23"/>
        <end position="34"/>
    </location>
</feature>
<evidence type="ECO:0000259" key="12">
    <source>
        <dbReference type="Pfam" id="PF12931"/>
    </source>
</evidence>
<feature type="compositionally biased region" description="Low complexity" evidence="11">
    <location>
        <begin position="577"/>
        <end position="586"/>
    </location>
</feature>
<feature type="compositionally biased region" description="Low complexity" evidence="11">
    <location>
        <begin position="1770"/>
        <end position="1781"/>
    </location>
</feature>
<dbReference type="GO" id="GO:0006914">
    <property type="term" value="P:autophagy"/>
    <property type="evidence" value="ECO:0007669"/>
    <property type="project" value="UniProtKB-KW"/>
</dbReference>
<feature type="compositionally biased region" description="Polar residues" evidence="11">
    <location>
        <begin position="1435"/>
        <end position="1445"/>
    </location>
</feature>
<keyword evidence="16" id="KW-1185">Reference proteome</keyword>
<evidence type="ECO:0000256" key="6">
    <source>
        <dbReference type="ARBA" id="ARBA00022927"/>
    </source>
</evidence>
<evidence type="ECO:0000256" key="1">
    <source>
        <dbReference type="ARBA" id="ARBA00004397"/>
    </source>
</evidence>
<evidence type="ECO:0000256" key="2">
    <source>
        <dbReference type="ARBA" id="ARBA00005927"/>
    </source>
</evidence>
<dbReference type="GO" id="GO:0005789">
    <property type="term" value="C:endoplasmic reticulum membrane"/>
    <property type="evidence" value="ECO:0007669"/>
    <property type="project" value="UniProtKB-SubCell"/>
</dbReference>
<evidence type="ECO:0000256" key="5">
    <source>
        <dbReference type="ARBA" id="ARBA00022892"/>
    </source>
</evidence>
<dbReference type="STRING" id="1073090.A0A1L9S9I4"/>
<evidence type="ECO:0000313" key="16">
    <source>
        <dbReference type="Proteomes" id="UP000184188"/>
    </source>
</evidence>
<feature type="domain" description="Sec16 central conserved" evidence="13">
    <location>
        <begin position="934"/>
        <end position="1050"/>
    </location>
</feature>
<dbReference type="GO" id="GO:0070973">
    <property type="term" value="P:protein localization to endoplasmic reticulum exit site"/>
    <property type="evidence" value="ECO:0007669"/>
    <property type="project" value="TreeGrafter"/>
</dbReference>
<feature type="compositionally biased region" description="Low complexity" evidence="11">
    <location>
        <begin position="55"/>
        <end position="65"/>
    </location>
</feature>
<reference evidence="16" key="1">
    <citation type="journal article" date="2017" name="Genome Biol.">
        <title>Comparative genomics reveals high biological diversity and specific adaptations in the industrially and medically important fungal genus Aspergillus.</title>
        <authorList>
            <person name="de Vries R.P."/>
            <person name="Riley R."/>
            <person name="Wiebenga A."/>
            <person name="Aguilar-Osorio G."/>
            <person name="Amillis S."/>
            <person name="Uchima C.A."/>
            <person name="Anderluh G."/>
            <person name="Asadollahi M."/>
            <person name="Askin M."/>
            <person name="Barry K."/>
            <person name="Battaglia E."/>
            <person name="Bayram O."/>
            <person name="Benocci T."/>
            <person name="Braus-Stromeyer S.A."/>
            <person name="Caldana C."/>
            <person name="Canovas D."/>
            <person name="Cerqueira G.C."/>
            <person name="Chen F."/>
            <person name="Chen W."/>
            <person name="Choi C."/>
            <person name="Clum A."/>
            <person name="Dos Santos R.A."/>
            <person name="Damasio A.R."/>
            <person name="Diallinas G."/>
            <person name="Emri T."/>
            <person name="Fekete E."/>
            <person name="Flipphi M."/>
            <person name="Freyberg S."/>
            <person name="Gallo A."/>
            <person name="Gournas C."/>
            <person name="Habgood R."/>
            <person name="Hainaut M."/>
            <person name="Harispe M.L."/>
            <person name="Henrissat B."/>
            <person name="Hilden K.S."/>
            <person name="Hope R."/>
            <person name="Hossain A."/>
            <person name="Karabika E."/>
            <person name="Karaffa L."/>
            <person name="Karanyi Z."/>
            <person name="Krasevec N."/>
            <person name="Kuo A."/>
            <person name="Kusch H."/>
            <person name="LaButti K."/>
            <person name="Lagendijk E.L."/>
            <person name="Lapidus A."/>
            <person name="Levasseur A."/>
            <person name="Lindquist E."/>
            <person name="Lipzen A."/>
            <person name="Logrieco A.F."/>
            <person name="MacCabe A."/>
            <person name="Maekelae M.R."/>
            <person name="Malavazi I."/>
            <person name="Melin P."/>
            <person name="Meyer V."/>
            <person name="Mielnichuk N."/>
            <person name="Miskei M."/>
            <person name="Molnar A.P."/>
            <person name="Mule G."/>
            <person name="Ngan C.Y."/>
            <person name="Orejas M."/>
            <person name="Orosz E."/>
            <person name="Ouedraogo J.P."/>
            <person name="Overkamp K.M."/>
            <person name="Park H.-S."/>
            <person name="Perrone G."/>
            <person name="Piumi F."/>
            <person name="Punt P.J."/>
            <person name="Ram A.F."/>
            <person name="Ramon A."/>
            <person name="Rauscher S."/>
            <person name="Record E."/>
            <person name="Riano-Pachon D.M."/>
            <person name="Robert V."/>
            <person name="Roehrig J."/>
            <person name="Ruller R."/>
            <person name="Salamov A."/>
            <person name="Salih N.S."/>
            <person name="Samson R.A."/>
            <person name="Sandor E."/>
            <person name="Sanguinetti M."/>
            <person name="Schuetze T."/>
            <person name="Sepcic K."/>
            <person name="Shelest E."/>
            <person name="Sherlock G."/>
            <person name="Sophianopoulou V."/>
            <person name="Squina F.M."/>
            <person name="Sun H."/>
            <person name="Susca A."/>
            <person name="Todd R.B."/>
            <person name="Tsang A."/>
            <person name="Unkles S.E."/>
            <person name="van de Wiele N."/>
            <person name="van Rossen-Uffink D."/>
            <person name="Oliveira J.V."/>
            <person name="Vesth T.C."/>
            <person name="Visser J."/>
            <person name="Yu J.-H."/>
            <person name="Zhou M."/>
            <person name="Andersen M.R."/>
            <person name="Archer D.B."/>
            <person name="Baker S.E."/>
            <person name="Benoit I."/>
            <person name="Brakhage A.A."/>
            <person name="Braus G.H."/>
            <person name="Fischer R."/>
            <person name="Frisvad J.C."/>
            <person name="Goldman G.H."/>
            <person name="Houbraken J."/>
            <person name="Oakley B."/>
            <person name="Pocsi I."/>
            <person name="Scazzocchio C."/>
            <person name="Seiboth B."/>
            <person name="vanKuyk P.A."/>
            <person name="Wortman J."/>
            <person name="Dyer P.S."/>
            <person name="Grigoriev I.V."/>
        </authorList>
    </citation>
    <scope>NUCLEOTIDE SEQUENCE [LARGE SCALE GENOMIC DNA]</scope>
    <source>
        <strain evidence="16">CBS 506.65</strain>
    </source>
</reference>
<dbReference type="PANTHER" id="PTHR13402">
    <property type="entry name" value="RGPR-RELATED"/>
    <property type="match status" value="1"/>
</dbReference>
<feature type="domain" description="Sec16 N-terminal" evidence="14">
    <location>
        <begin position="211"/>
        <end position="427"/>
    </location>
</feature>
<dbReference type="RefSeq" id="XP_022578352.1">
    <property type="nucleotide sequence ID" value="XM_022725107.1"/>
</dbReference>
<evidence type="ECO:0000256" key="3">
    <source>
        <dbReference type="ARBA" id="ARBA00022448"/>
    </source>
</evidence>
<feature type="compositionally biased region" description="Polar residues" evidence="11">
    <location>
        <begin position="859"/>
        <end position="875"/>
    </location>
</feature>
<organism evidence="15 16">
    <name type="scientific">Penicilliopsis zonata CBS 506.65</name>
    <dbReference type="NCBI Taxonomy" id="1073090"/>
    <lineage>
        <taxon>Eukaryota</taxon>
        <taxon>Fungi</taxon>
        <taxon>Dikarya</taxon>
        <taxon>Ascomycota</taxon>
        <taxon>Pezizomycotina</taxon>
        <taxon>Eurotiomycetes</taxon>
        <taxon>Eurotiomycetidae</taxon>
        <taxon>Eurotiales</taxon>
        <taxon>Aspergillaceae</taxon>
        <taxon>Penicilliopsis</taxon>
    </lineage>
</organism>
<dbReference type="PANTHER" id="PTHR13402:SF6">
    <property type="entry name" value="SECRETORY 16, ISOFORM I"/>
    <property type="match status" value="1"/>
</dbReference>
<evidence type="ECO:0000256" key="4">
    <source>
        <dbReference type="ARBA" id="ARBA00022824"/>
    </source>
</evidence>
<feature type="compositionally biased region" description="Acidic residues" evidence="11">
    <location>
        <begin position="369"/>
        <end position="385"/>
    </location>
</feature>
<dbReference type="Gene3D" id="1.25.40.1030">
    <property type="match status" value="1"/>
</dbReference>
<gene>
    <name evidence="15" type="ORF">ASPZODRAFT_145778</name>
</gene>
<dbReference type="CDD" id="cd09233">
    <property type="entry name" value="ACE1-Sec16-like"/>
    <property type="match status" value="1"/>
</dbReference>
<feature type="compositionally biased region" description="Polar residues" evidence="11">
    <location>
        <begin position="1564"/>
        <end position="1580"/>
    </location>
</feature>
<dbReference type="Pfam" id="PF12932">
    <property type="entry name" value="Sec16"/>
    <property type="match status" value="1"/>
</dbReference>
<comment type="subcellular location">
    <subcellularLocation>
        <location evidence="1">Endoplasmic reticulum membrane</location>
        <topology evidence="1">Peripheral membrane protein</topology>
        <orientation evidence="1">Cytoplasmic side</orientation>
    </subcellularLocation>
</comment>
<feature type="compositionally biased region" description="Pro residues" evidence="11">
    <location>
        <begin position="1782"/>
        <end position="1796"/>
    </location>
</feature>
<dbReference type="GO" id="GO:0016192">
    <property type="term" value="P:vesicle-mediated transport"/>
    <property type="evidence" value="ECO:0007669"/>
    <property type="project" value="UniProtKB-KW"/>
</dbReference>
<dbReference type="OrthoDB" id="8918678at2759"/>
<dbReference type="GO" id="GO:0015031">
    <property type="term" value="P:protein transport"/>
    <property type="evidence" value="ECO:0007669"/>
    <property type="project" value="UniProtKB-KW"/>
</dbReference>
<sequence length="1865" mass="198433">MSEMEGSVMPPLAASPSWNPAFRPDEQSPSHEADPDTVALDTQEQIAEPVADIPDSGVTSTSGEVSSDKATLEDVNTRGNSAQDAPDAETTPDDQHETSDAPTEILNEGKDASETLEQQVEAPDPVVESESTPVDEEPALETAASAPNLVPQEDAFEQVPIERPTEDLFPSATDDTAQSGAFDDSMAWMNEDEGKDTTVTSNGDVNNEAAPFWANDGDDNDDDDEEGGFFDQLKTQTKPIYVPPEAESRFEEGVPLLDESTDIPTPLTTHPETQIQTMFDEGEDEEDDGFFSSVQKSTNEDSQQSFHITRKSTSQVMGSLDLTPDSPMVDSPSAPLPPTDSTTGLTATVGAIKKQSSEEDLAARWQAELSDDDDLLLGDDADEQEPVQAVQEPSEATVSQQSVGLGSPFATPQSTFPPRTDAARYTPHQPSTSDLVNGIPLVGAATPQANVAPVGSYFAPRPALQTANRTESFVDSKSGYKSPYDLPEDLTRTRRPVVTQKPVVAQPGTMPPPPPRSSSMTTLPPVSTMPPPSAVPSMLPGGAPPVVTPVVSKNFFEELPLPQRPRPAPSGRYTPDHSSVPPAVSHMPPPPPPPPAVTTNAYASVPPPSHVLSPTSEASYQSQLQQPERMDPYANHLAPAAPAPPSAASRYSPKPPGLQVGAKPSASPRYSPAPPPSSAPPARNRYVSQPVGVASPTNSLPFQPRTSSPLAYHEKAVDRAEAPPALSVDLGSSPPRRSHLRQSIDQSSIMPPNIPVIHEGSAAVEPATRSIAPPAPLQQDQSPPRNRYAPAAPQIPTNAYAPLQEQNSPPRNPYAPQEYVNEFSKRVAPVGSSPPPALPVVSAYATPSAGDSQFGPPRRSQTQSPRHVSCPQTLSIPPVEPHQRPASTNTAGSPTKAVNPYSAPSHNRISSQQLDFIPPTDGLQLDPLERWKGAPIFKFGFGGITSCFPKHIPRYSAGQVAPMIKSSPGIVNVSQFNTSVVSTNELVRHPGPLKTKAKKKDLLAWLSSKITAFENEGSPDPARSDDDAYKRHDEKVLLWKVVKILVEHDGSLDGTVDIQKSVRNVIFPHLQAEGSDAPYGNGYTSTASSFQPVNTPSQPDAVDAQSLETLRNYLVAGDREKAVWAAVDQRLFGHAMIIASTMDKAVWKQVVQEFVRREVRTLQGKTKSLAALYEIFAGNIEESIDELVPPSARAGFQMVSMANGQGPAQNALEGLESWRETLGLVLNNRSPEDHQALLALGQLLFSYGRVEAAHICYIFSRSSTFGGADDVHANIVLLGADHQRSPTSLLDDDTILLTEAYEYATSVLANSPTASMPHLHSFKLLHARSLAERGCTSEAQQYCDAIASSVKATTRPSGYHHQHLFSEVDELSARLKQATSDSASSWMSKPNMEKVSGSMWAKFNSFVAGEDSDVGSTGSGRAGDADLGPFAKITGTPTVSRSPSVSDLYGSYPGSGAQPIPAGASSRYHPSNQYAPNSSPEQYRGRSSLDSQRSPSFAAAPFGQRRGSQDPSTPIDSINPYQFGQMYGSPQPIMGYQSTPPQSSYMPLAPVEEDSSPRGPATPATPQLSSMPMGSYQPQMQPAPAENAPVAETHGYTPPTSNYGYEPPSGGYEPAAPSAEDEDETPVDGPPKHKSFMGDDDDEDDLAARAASIQKAEKARKDREADDAFKAAAEADSKRPSHQQKKSWFGGWFGAKKEADNIGGGPIRAKLGEESSFYYDNELKKWVNKKDPNSATPTAATPPPPRAPSRTASASSAPPLNGPPPPAPGSNPNSRPSSAAGVPPPFSGLGTPPPPNIAVARSVSTGATMLPTPPSSASGLAPPRPASSLSHATSIDDLIGAPQPRKGGASKAKKKGRGYVDVMAK</sequence>
<feature type="compositionally biased region" description="Polar residues" evidence="11">
    <location>
        <begin position="1468"/>
        <end position="1481"/>
    </location>
</feature>
<evidence type="ECO:0000256" key="10">
    <source>
        <dbReference type="RuleBase" id="RU364101"/>
    </source>
</evidence>
<feature type="compositionally biased region" description="Polar residues" evidence="11">
    <location>
        <begin position="1509"/>
        <end position="1522"/>
    </location>
</feature>
<keyword evidence="8 10" id="KW-0472">Membrane</keyword>
<feature type="compositionally biased region" description="Polar residues" evidence="11">
    <location>
        <begin position="292"/>
        <end position="317"/>
    </location>
</feature>
<evidence type="ECO:0000256" key="9">
    <source>
        <dbReference type="ARBA" id="ARBA00024687"/>
    </source>
</evidence>
<evidence type="ECO:0000313" key="15">
    <source>
        <dbReference type="EMBL" id="OJJ43842.1"/>
    </source>
</evidence>
<evidence type="ECO:0000256" key="7">
    <source>
        <dbReference type="ARBA" id="ARBA00023006"/>
    </source>
</evidence>
<feature type="compositionally biased region" description="Low complexity" evidence="11">
    <location>
        <begin position="1748"/>
        <end position="1759"/>
    </location>
</feature>
<name>A0A1L9S9I4_9EURO</name>
<protein>
    <recommendedName>
        <fullName evidence="10">Protein transport protein sec16</fullName>
    </recommendedName>
</protein>
<dbReference type="InterPro" id="IPR024468">
    <property type="entry name" value="Sec16_N"/>
</dbReference>
<keyword evidence="6 10" id="KW-0653">Protein transport</keyword>
<dbReference type="GO" id="GO:0070971">
    <property type="term" value="C:endoplasmic reticulum exit site"/>
    <property type="evidence" value="ECO:0007669"/>
    <property type="project" value="TreeGrafter"/>
</dbReference>
<feature type="compositionally biased region" description="Polar residues" evidence="11">
    <location>
        <begin position="695"/>
        <end position="709"/>
    </location>
</feature>
<accession>A0A1L9S9I4</accession>
<feature type="region of interest" description="Disordered" evidence="11">
    <location>
        <begin position="1728"/>
        <end position="1865"/>
    </location>
</feature>
<dbReference type="GO" id="GO:0012507">
    <property type="term" value="C:ER to Golgi transport vesicle membrane"/>
    <property type="evidence" value="ECO:0007669"/>
    <property type="project" value="TreeGrafter"/>
</dbReference>
<keyword evidence="7 10" id="KW-0072">Autophagy</keyword>
<feature type="compositionally biased region" description="Basic and acidic residues" evidence="11">
    <location>
        <begin position="66"/>
        <end position="76"/>
    </location>
</feature>
<feature type="compositionally biased region" description="Polar residues" evidence="11">
    <location>
        <begin position="394"/>
        <end position="417"/>
    </location>
</feature>
<dbReference type="Pfam" id="PF12935">
    <property type="entry name" value="Sec16_N"/>
    <property type="match status" value="1"/>
</dbReference>
<feature type="region of interest" description="Disordered" evidence="11">
    <location>
        <begin position="1"/>
        <end position="151"/>
    </location>
</feature>
<dbReference type="GeneID" id="34611572"/>
<dbReference type="Proteomes" id="UP000184188">
    <property type="component" value="Unassembled WGS sequence"/>
</dbReference>
<feature type="compositionally biased region" description="Pro residues" evidence="11">
    <location>
        <begin position="1760"/>
        <end position="1769"/>
    </location>
</feature>
<dbReference type="GO" id="GO:0007030">
    <property type="term" value="P:Golgi organization"/>
    <property type="evidence" value="ECO:0007669"/>
    <property type="project" value="TreeGrafter"/>
</dbReference>
<comment type="similarity">
    <text evidence="2 10">Belongs to the SEC16 family.</text>
</comment>
<feature type="compositionally biased region" description="Polar residues" evidence="11">
    <location>
        <begin position="741"/>
        <end position="750"/>
    </location>
</feature>
<keyword evidence="3 10" id="KW-0813">Transport</keyword>
<dbReference type="InterPro" id="IPR024298">
    <property type="entry name" value="Sec16_Sec23-bd"/>
</dbReference>
<feature type="region of interest" description="Disordered" evidence="11">
    <location>
        <begin position="282"/>
        <end position="439"/>
    </location>
</feature>
<feature type="region of interest" description="Disordered" evidence="11">
    <location>
        <begin position="193"/>
        <end position="251"/>
    </location>
</feature>
<evidence type="ECO:0000259" key="14">
    <source>
        <dbReference type="Pfam" id="PF12935"/>
    </source>
</evidence>
<feature type="compositionally biased region" description="Acidic residues" evidence="11">
    <location>
        <begin position="216"/>
        <end position="228"/>
    </location>
</feature>
<dbReference type="EMBL" id="KV878350">
    <property type="protein sequence ID" value="OJJ43842.1"/>
    <property type="molecule type" value="Genomic_DNA"/>
</dbReference>
<evidence type="ECO:0000256" key="11">
    <source>
        <dbReference type="SAM" id="MobiDB-lite"/>
    </source>
</evidence>
<feature type="domain" description="Sec16 Sec23-binding" evidence="12">
    <location>
        <begin position="1110"/>
        <end position="1410"/>
    </location>
</feature>
<feature type="compositionally biased region" description="Polar residues" evidence="11">
    <location>
        <begin position="1536"/>
        <end position="1545"/>
    </location>
</feature>
<feature type="compositionally biased region" description="Polar residues" evidence="11">
    <location>
        <begin position="612"/>
        <end position="626"/>
    </location>
</feature>
<feature type="compositionally biased region" description="Basic and acidic residues" evidence="11">
    <location>
        <begin position="1655"/>
        <end position="1679"/>
    </location>
</feature>
<evidence type="ECO:0000256" key="8">
    <source>
        <dbReference type="ARBA" id="ARBA00023136"/>
    </source>
</evidence>
<feature type="compositionally biased region" description="Basic and acidic residues" evidence="11">
    <location>
        <begin position="712"/>
        <end position="721"/>
    </location>
</feature>
<proteinExistence type="inferred from homology"/>
<evidence type="ECO:0000259" key="13">
    <source>
        <dbReference type="Pfam" id="PF12932"/>
    </source>
</evidence>
<keyword evidence="5 10" id="KW-0931">ER-Golgi transport</keyword>
<dbReference type="InterPro" id="IPR024340">
    <property type="entry name" value="Sec16_CCD"/>
</dbReference>